<evidence type="ECO:0000256" key="2">
    <source>
        <dbReference type="ARBA" id="ARBA00022692"/>
    </source>
</evidence>
<feature type="compositionally biased region" description="Basic and acidic residues" evidence="5">
    <location>
        <begin position="1"/>
        <end position="20"/>
    </location>
</feature>
<dbReference type="InterPro" id="IPR004864">
    <property type="entry name" value="LEA_2"/>
</dbReference>
<dbReference type="PANTHER" id="PTHR31234">
    <property type="entry name" value="LATE EMBRYOGENESIS ABUNDANT (LEA) HYDROXYPROLINE-RICH GLYCOPROTEIN FAMILY"/>
    <property type="match status" value="1"/>
</dbReference>
<evidence type="ECO:0000256" key="4">
    <source>
        <dbReference type="ARBA" id="ARBA00023136"/>
    </source>
</evidence>
<feature type="region of interest" description="Disordered" evidence="5">
    <location>
        <begin position="1"/>
        <end position="25"/>
    </location>
</feature>
<evidence type="ECO:0000313" key="9">
    <source>
        <dbReference type="Proteomes" id="UP000075243"/>
    </source>
</evidence>
<feature type="domain" description="Late embryogenesis abundant protein LEA-2 subgroup" evidence="7">
    <location>
        <begin position="121"/>
        <end position="215"/>
    </location>
</feature>
<reference evidence="8" key="1">
    <citation type="journal article" date="2012" name="Nat. Biotechnol.">
        <title>Draft genome sequence of pigeonpea (Cajanus cajan), an orphan legume crop of resource-poor farmers.</title>
        <authorList>
            <person name="Varshney R.K."/>
            <person name="Chen W."/>
            <person name="Li Y."/>
            <person name="Bharti A.K."/>
            <person name="Saxena R.K."/>
            <person name="Schlueter J.A."/>
            <person name="Donoghue M.T."/>
            <person name="Azam S."/>
            <person name="Fan G."/>
            <person name="Whaley A.M."/>
            <person name="Farmer A.D."/>
            <person name="Sheridan J."/>
            <person name="Iwata A."/>
            <person name="Tuteja R."/>
            <person name="Penmetsa R.V."/>
            <person name="Wu W."/>
            <person name="Upadhyaya H.D."/>
            <person name="Yang S.P."/>
            <person name="Shah T."/>
            <person name="Saxena K.B."/>
            <person name="Michael T."/>
            <person name="McCombie W.R."/>
            <person name="Yang B."/>
            <person name="Zhang G."/>
            <person name="Yang H."/>
            <person name="Wang J."/>
            <person name="Spillane C."/>
            <person name="Cook D.R."/>
            <person name="May G.D."/>
            <person name="Xu X."/>
            <person name="Jackson S.A."/>
        </authorList>
    </citation>
    <scope>NUCLEOTIDE SEQUENCE [LARGE SCALE GENOMIC DNA]</scope>
</reference>
<name>A0A151SDJ5_CAJCA</name>
<evidence type="ECO:0000256" key="6">
    <source>
        <dbReference type="SAM" id="Phobius"/>
    </source>
</evidence>
<dbReference type="Pfam" id="PF03168">
    <property type="entry name" value="LEA_2"/>
    <property type="match status" value="1"/>
</dbReference>
<dbReference type="GO" id="GO:0005886">
    <property type="term" value="C:plasma membrane"/>
    <property type="evidence" value="ECO:0007669"/>
    <property type="project" value="TreeGrafter"/>
</dbReference>
<proteinExistence type="predicted"/>
<feature type="transmembrane region" description="Helical" evidence="6">
    <location>
        <begin position="66"/>
        <end position="94"/>
    </location>
</feature>
<dbReference type="OMA" id="ILHFAFN"/>
<gene>
    <name evidence="8" type="ORF">KK1_025225</name>
</gene>
<sequence>MEERELLPPPHQEDTRKKQLPDNPGTYVVQVPKDQVYRVPPPENAHIAQTHKNSPPKDPKRSRCCWFFILFFIIFFALFILLGAIFGGLFSMLLSPKDPKFSILRFNLLQAKPHPKYDVTFQLHNSNSNVGILYKDKGTVSLSLRQRQIASGPYPTLHQDPHDTTSFNVTLNASKDLMESAKNLSLTFSLAIHFQARMNLGLLRSGTMKFHVTCKLKLDSFAKTPRILSQQCDTKRH</sequence>
<dbReference type="InterPro" id="IPR044839">
    <property type="entry name" value="NDR1-like"/>
</dbReference>
<protein>
    <recommendedName>
        <fullName evidence="7">Late embryogenesis abundant protein LEA-2 subgroup domain-containing protein</fullName>
    </recommendedName>
</protein>
<dbReference type="Proteomes" id="UP000075243">
    <property type="component" value="Unassembled WGS sequence"/>
</dbReference>
<dbReference type="GO" id="GO:0098542">
    <property type="term" value="P:defense response to other organism"/>
    <property type="evidence" value="ECO:0007669"/>
    <property type="project" value="InterPro"/>
</dbReference>
<dbReference type="EMBL" id="KQ483419">
    <property type="protein sequence ID" value="KYP52839.1"/>
    <property type="molecule type" value="Genomic_DNA"/>
</dbReference>
<keyword evidence="3 6" id="KW-1133">Transmembrane helix</keyword>
<evidence type="ECO:0000313" key="8">
    <source>
        <dbReference type="EMBL" id="KYP52839.1"/>
    </source>
</evidence>
<keyword evidence="4 6" id="KW-0472">Membrane</keyword>
<accession>A0A151SDJ5</accession>
<keyword evidence="2 6" id="KW-0812">Transmembrane</keyword>
<dbReference type="OrthoDB" id="996955at2759"/>
<dbReference type="STRING" id="3821.A0A151SDJ5"/>
<dbReference type="PANTHER" id="PTHR31234:SF68">
    <property type="entry name" value="EXPRESSED PROTEIN"/>
    <property type="match status" value="1"/>
</dbReference>
<evidence type="ECO:0000256" key="5">
    <source>
        <dbReference type="SAM" id="MobiDB-lite"/>
    </source>
</evidence>
<dbReference type="AlphaFoldDB" id="A0A151SDJ5"/>
<evidence type="ECO:0000259" key="7">
    <source>
        <dbReference type="Pfam" id="PF03168"/>
    </source>
</evidence>
<organism evidence="8 9">
    <name type="scientific">Cajanus cajan</name>
    <name type="common">Pigeon pea</name>
    <name type="synonym">Cajanus indicus</name>
    <dbReference type="NCBI Taxonomy" id="3821"/>
    <lineage>
        <taxon>Eukaryota</taxon>
        <taxon>Viridiplantae</taxon>
        <taxon>Streptophyta</taxon>
        <taxon>Embryophyta</taxon>
        <taxon>Tracheophyta</taxon>
        <taxon>Spermatophyta</taxon>
        <taxon>Magnoliopsida</taxon>
        <taxon>eudicotyledons</taxon>
        <taxon>Gunneridae</taxon>
        <taxon>Pentapetalae</taxon>
        <taxon>rosids</taxon>
        <taxon>fabids</taxon>
        <taxon>Fabales</taxon>
        <taxon>Fabaceae</taxon>
        <taxon>Papilionoideae</taxon>
        <taxon>50 kb inversion clade</taxon>
        <taxon>NPAAA clade</taxon>
        <taxon>indigoferoid/millettioid clade</taxon>
        <taxon>Phaseoleae</taxon>
        <taxon>Cajanus</taxon>
    </lineage>
</organism>
<evidence type="ECO:0000256" key="3">
    <source>
        <dbReference type="ARBA" id="ARBA00022989"/>
    </source>
</evidence>
<comment type="subcellular location">
    <subcellularLocation>
        <location evidence="1">Membrane</location>
        <topology evidence="1">Single-pass membrane protein</topology>
    </subcellularLocation>
</comment>
<dbReference type="Gramene" id="C.cajan_25699.t">
    <property type="protein sequence ID" value="C.cajan_25699.t.cds1"/>
    <property type="gene ID" value="C.cajan_25699"/>
</dbReference>
<evidence type="ECO:0000256" key="1">
    <source>
        <dbReference type="ARBA" id="ARBA00004167"/>
    </source>
</evidence>
<keyword evidence="9" id="KW-1185">Reference proteome</keyword>